<gene>
    <name evidence="4" type="ORF">B0T25DRAFT_460309</name>
</gene>
<feature type="domain" description="Enoyl reductase (ER)" evidence="3">
    <location>
        <begin position="2"/>
        <end position="317"/>
    </location>
</feature>
<dbReference type="Gene3D" id="3.40.50.720">
    <property type="entry name" value="NAD(P)-binding Rossmann-like Domain"/>
    <property type="match status" value="1"/>
</dbReference>
<reference evidence="4" key="2">
    <citation type="submission" date="2023-06" db="EMBL/GenBank/DDBJ databases">
        <authorList>
            <consortium name="Lawrence Berkeley National Laboratory"/>
            <person name="Haridas S."/>
            <person name="Hensen N."/>
            <person name="Bonometti L."/>
            <person name="Westerberg I."/>
            <person name="Brannstrom I.O."/>
            <person name="Guillou S."/>
            <person name="Cros-Aarteil S."/>
            <person name="Calhoun S."/>
            <person name="Kuo A."/>
            <person name="Mondo S."/>
            <person name="Pangilinan J."/>
            <person name="Riley R."/>
            <person name="Labutti K."/>
            <person name="Andreopoulos B."/>
            <person name="Lipzen A."/>
            <person name="Chen C."/>
            <person name="Yanf M."/>
            <person name="Daum C."/>
            <person name="Ng V."/>
            <person name="Clum A."/>
            <person name="Steindorff A."/>
            <person name="Ohm R."/>
            <person name="Martin F."/>
            <person name="Silar P."/>
            <person name="Natvig D."/>
            <person name="Lalanne C."/>
            <person name="Gautier V."/>
            <person name="Ament-Velasquez S.L."/>
            <person name="Kruys A."/>
            <person name="Hutchinson M.I."/>
            <person name="Powell A.J."/>
            <person name="Barry K."/>
            <person name="Miller A.N."/>
            <person name="Grigoriev I.V."/>
            <person name="Debuchy R."/>
            <person name="Gladieux P."/>
            <person name="Thoren M.H."/>
            <person name="Johannesson H."/>
        </authorList>
    </citation>
    <scope>NUCLEOTIDE SEQUENCE</scope>
    <source>
        <strain evidence="4">CBS 955.72</strain>
    </source>
</reference>
<dbReference type="InterPro" id="IPR013149">
    <property type="entry name" value="ADH-like_C"/>
</dbReference>
<dbReference type="PANTHER" id="PTHR45348:SF2">
    <property type="entry name" value="ZINC-TYPE ALCOHOL DEHYDROGENASE-LIKE PROTEIN C2E1P3.01"/>
    <property type="match status" value="1"/>
</dbReference>
<comment type="similarity">
    <text evidence="1">Belongs to the zinc-containing alcohol dehydrogenase family.</text>
</comment>
<evidence type="ECO:0000256" key="2">
    <source>
        <dbReference type="ARBA" id="ARBA00023002"/>
    </source>
</evidence>
<protein>
    <submittedName>
        <fullName evidence="4">Alcohol dehydrogenase</fullName>
    </submittedName>
</protein>
<dbReference type="InterPro" id="IPR011032">
    <property type="entry name" value="GroES-like_sf"/>
</dbReference>
<dbReference type="EMBL" id="JAUIQD010000006">
    <property type="protein sequence ID" value="KAK3346490.1"/>
    <property type="molecule type" value="Genomic_DNA"/>
</dbReference>
<dbReference type="Proteomes" id="UP001275084">
    <property type="component" value="Unassembled WGS sequence"/>
</dbReference>
<evidence type="ECO:0000313" key="4">
    <source>
        <dbReference type="EMBL" id="KAK3346490.1"/>
    </source>
</evidence>
<dbReference type="SUPFAM" id="SSF50129">
    <property type="entry name" value="GroES-like"/>
    <property type="match status" value="1"/>
</dbReference>
<comment type="caution">
    <text evidence="4">The sequence shown here is derived from an EMBL/GenBank/DDBJ whole genome shotgun (WGS) entry which is preliminary data.</text>
</comment>
<dbReference type="InterPro" id="IPR047122">
    <property type="entry name" value="Trans-enoyl_RdTase-like"/>
</dbReference>
<evidence type="ECO:0000256" key="1">
    <source>
        <dbReference type="ARBA" id="ARBA00008072"/>
    </source>
</evidence>
<dbReference type="InterPro" id="IPR036291">
    <property type="entry name" value="NAD(P)-bd_dom_sf"/>
</dbReference>
<dbReference type="InterPro" id="IPR013154">
    <property type="entry name" value="ADH-like_N"/>
</dbReference>
<keyword evidence="2" id="KW-0560">Oxidoreductase</keyword>
<dbReference type="InterPro" id="IPR020843">
    <property type="entry name" value="ER"/>
</dbReference>
<dbReference type="AlphaFoldDB" id="A0AAJ0MAR9"/>
<evidence type="ECO:0000313" key="5">
    <source>
        <dbReference type="Proteomes" id="UP001275084"/>
    </source>
</evidence>
<reference evidence="4" key="1">
    <citation type="journal article" date="2023" name="Mol. Phylogenet. Evol.">
        <title>Genome-scale phylogeny and comparative genomics of the fungal order Sordariales.</title>
        <authorList>
            <person name="Hensen N."/>
            <person name="Bonometti L."/>
            <person name="Westerberg I."/>
            <person name="Brannstrom I.O."/>
            <person name="Guillou S."/>
            <person name="Cros-Aarteil S."/>
            <person name="Calhoun S."/>
            <person name="Haridas S."/>
            <person name="Kuo A."/>
            <person name="Mondo S."/>
            <person name="Pangilinan J."/>
            <person name="Riley R."/>
            <person name="LaButti K."/>
            <person name="Andreopoulos B."/>
            <person name="Lipzen A."/>
            <person name="Chen C."/>
            <person name="Yan M."/>
            <person name="Daum C."/>
            <person name="Ng V."/>
            <person name="Clum A."/>
            <person name="Steindorff A."/>
            <person name="Ohm R.A."/>
            <person name="Martin F."/>
            <person name="Silar P."/>
            <person name="Natvig D.O."/>
            <person name="Lalanne C."/>
            <person name="Gautier V."/>
            <person name="Ament-Velasquez S.L."/>
            <person name="Kruys A."/>
            <person name="Hutchinson M.I."/>
            <person name="Powell A.J."/>
            <person name="Barry K."/>
            <person name="Miller A.N."/>
            <person name="Grigoriev I.V."/>
            <person name="Debuchy R."/>
            <person name="Gladieux P."/>
            <person name="Hiltunen Thoren M."/>
            <person name="Johannesson H."/>
        </authorList>
    </citation>
    <scope>NUCLEOTIDE SEQUENCE</scope>
    <source>
        <strain evidence="4">CBS 955.72</strain>
    </source>
</reference>
<dbReference type="Pfam" id="PF00107">
    <property type="entry name" value="ADH_zinc_N"/>
    <property type="match status" value="1"/>
</dbReference>
<name>A0AAJ0MAR9_9PEZI</name>
<dbReference type="Gene3D" id="3.90.180.10">
    <property type="entry name" value="Medium-chain alcohol dehydrogenases, catalytic domain"/>
    <property type="match status" value="1"/>
</dbReference>
<organism evidence="4 5">
    <name type="scientific">Lasiosphaeria hispida</name>
    <dbReference type="NCBI Taxonomy" id="260671"/>
    <lineage>
        <taxon>Eukaryota</taxon>
        <taxon>Fungi</taxon>
        <taxon>Dikarya</taxon>
        <taxon>Ascomycota</taxon>
        <taxon>Pezizomycotina</taxon>
        <taxon>Sordariomycetes</taxon>
        <taxon>Sordariomycetidae</taxon>
        <taxon>Sordariales</taxon>
        <taxon>Lasiosphaeriaceae</taxon>
        <taxon>Lasiosphaeria</taxon>
    </lineage>
</organism>
<dbReference type="Pfam" id="PF08240">
    <property type="entry name" value="ADH_N"/>
    <property type="match status" value="1"/>
</dbReference>
<dbReference type="SUPFAM" id="SSF51735">
    <property type="entry name" value="NAD(P)-binding Rossmann-fold domains"/>
    <property type="match status" value="1"/>
</dbReference>
<keyword evidence="5" id="KW-1185">Reference proteome</keyword>
<dbReference type="GO" id="GO:0016651">
    <property type="term" value="F:oxidoreductase activity, acting on NAD(P)H"/>
    <property type="evidence" value="ECO:0007669"/>
    <property type="project" value="InterPro"/>
</dbReference>
<sequence>MATTQRALLLTKIGEPLILVQLRVAVAGINPHDYKARDTGLFVSNSLPAVLTNDVVGRVTELGEGVAGLVIGDRVVSQAGITPGSSQNGLQEYAVADVGAMAKIPDGITDDEAATLPINIIAPVVGLFGSLAIPAPWSPDAAGFDYASTALLIIGGGSNCGKFAVQLAKLAGIGTIVVVGGAEAALKEMGATHVVDRHGGHDAVLGRVREVVGDDLVYAFDAVNPPGDQILAIDALSSKKRGAMARLLPNAPVDESRVAGKTAGFDVRDVFGMSQMHPGLAGPFWDLLPGYLEEGRIKPLEYTVVKGLEADHVNAVLDRYRDGERVAKTHVHL</sequence>
<dbReference type="PANTHER" id="PTHR45348">
    <property type="entry name" value="HYPOTHETICAL OXIDOREDUCTASE (EUROFUNG)"/>
    <property type="match status" value="1"/>
</dbReference>
<evidence type="ECO:0000259" key="3">
    <source>
        <dbReference type="SMART" id="SM00829"/>
    </source>
</evidence>
<dbReference type="CDD" id="cd08249">
    <property type="entry name" value="enoyl_reductase_like"/>
    <property type="match status" value="1"/>
</dbReference>
<accession>A0AAJ0MAR9</accession>
<dbReference type="SMART" id="SM00829">
    <property type="entry name" value="PKS_ER"/>
    <property type="match status" value="1"/>
</dbReference>
<proteinExistence type="inferred from homology"/>